<evidence type="ECO:0000256" key="6">
    <source>
        <dbReference type="ARBA" id="ARBA00048488"/>
    </source>
</evidence>
<dbReference type="GO" id="GO:0033743">
    <property type="term" value="F:peptide-methionine (R)-S-oxide reductase activity"/>
    <property type="evidence" value="ECO:0007669"/>
    <property type="project" value="UniProtKB-EC"/>
</dbReference>
<dbReference type="SUPFAM" id="SSF51316">
    <property type="entry name" value="Mss4-like"/>
    <property type="match status" value="1"/>
</dbReference>
<evidence type="ECO:0000256" key="3">
    <source>
        <dbReference type="ARBA" id="ARBA00022723"/>
    </source>
</evidence>
<dbReference type="Pfam" id="PF01641">
    <property type="entry name" value="SelR"/>
    <property type="match status" value="1"/>
</dbReference>
<comment type="caution">
    <text evidence="8">The sequence shown here is derived from an EMBL/GenBank/DDBJ whole genome shotgun (WGS) entry which is preliminary data.</text>
</comment>
<evidence type="ECO:0000256" key="4">
    <source>
        <dbReference type="ARBA" id="ARBA00022833"/>
    </source>
</evidence>
<keyword evidence="9" id="KW-1185">Reference proteome</keyword>
<name>A0A364V5H4_9CORY</name>
<keyword evidence="5" id="KW-0560">Oxidoreductase</keyword>
<dbReference type="NCBIfam" id="TIGR00357">
    <property type="entry name" value="peptide-methionine (R)-S-oxide reductase MsrB"/>
    <property type="match status" value="1"/>
</dbReference>
<dbReference type="GO" id="GO:0005737">
    <property type="term" value="C:cytoplasm"/>
    <property type="evidence" value="ECO:0007669"/>
    <property type="project" value="TreeGrafter"/>
</dbReference>
<dbReference type="Gene3D" id="2.170.150.20">
    <property type="entry name" value="Peptide methionine sulfoxide reductase"/>
    <property type="match status" value="1"/>
</dbReference>
<comment type="catalytic activity">
    <reaction evidence="6">
        <text>L-methionyl-[protein] + [thioredoxin]-disulfide + H2O = L-methionyl-(R)-S-oxide-[protein] + [thioredoxin]-dithiol</text>
        <dbReference type="Rhea" id="RHEA:24164"/>
        <dbReference type="Rhea" id="RHEA-COMP:10698"/>
        <dbReference type="Rhea" id="RHEA-COMP:10700"/>
        <dbReference type="Rhea" id="RHEA-COMP:12313"/>
        <dbReference type="Rhea" id="RHEA-COMP:12314"/>
        <dbReference type="ChEBI" id="CHEBI:15377"/>
        <dbReference type="ChEBI" id="CHEBI:16044"/>
        <dbReference type="ChEBI" id="CHEBI:29950"/>
        <dbReference type="ChEBI" id="CHEBI:45764"/>
        <dbReference type="ChEBI" id="CHEBI:50058"/>
        <dbReference type="EC" id="1.8.4.12"/>
    </reaction>
</comment>
<keyword evidence="3" id="KW-0479">Metal-binding</keyword>
<dbReference type="InterPro" id="IPR011057">
    <property type="entry name" value="Mss4-like_sf"/>
</dbReference>
<evidence type="ECO:0000256" key="5">
    <source>
        <dbReference type="ARBA" id="ARBA00023002"/>
    </source>
</evidence>
<dbReference type="InterPro" id="IPR028427">
    <property type="entry name" value="Met_Sox_Rdtase_MsrB"/>
</dbReference>
<evidence type="ECO:0000256" key="2">
    <source>
        <dbReference type="ARBA" id="ARBA00012499"/>
    </source>
</evidence>
<evidence type="ECO:0000313" key="8">
    <source>
        <dbReference type="EMBL" id="RAV31856.1"/>
    </source>
</evidence>
<dbReference type="Proteomes" id="UP000251577">
    <property type="component" value="Unassembled WGS sequence"/>
</dbReference>
<protein>
    <recommendedName>
        <fullName evidence="2">peptide-methionine (R)-S-oxide reductase</fullName>
        <ecNumber evidence="2">1.8.4.12</ecNumber>
    </recommendedName>
</protein>
<dbReference type="GO" id="GO:0046872">
    <property type="term" value="F:metal ion binding"/>
    <property type="evidence" value="ECO:0007669"/>
    <property type="project" value="UniProtKB-KW"/>
</dbReference>
<dbReference type="PROSITE" id="PS51790">
    <property type="entry name" value="MSRB"/>
    <property type="match status" value="1"/>
</dbReference>
<dbReference type="EC" id="1.8.4.12" evidence="2"/>
<evidence type="ECO:0000256" key="1">
    <source>
        <dbReference type="ARBA" id="ARBA00001947"/>
    </source>
</evidence>
<proteinExistence type="predicted"/>
<dbReference type="PANTHER" id="PTHR10173:SF52">
    <property type="entry name" value="METHIONINE-R-SULFOXIDE REDUCTASE B1"/>
    <property type="match status" value="1"/>
</dbReference>
<sequence>MMDFRNLTDEQWRERLNAEEFRVLRRAGTEAPFTGEYADTETPGIYRCRACGAELFRSTEKFHSHCGWPSFFDPADSSAVELREDNSLGMRRVEVLCSRCHSHLGHVFEGEGYDTPTDQRYCINSVCLTLDSTPEQESPA</sequence>
<dbReference type="EMBL" id="QHCV01000053">
    <property type="protein sequence ID" value="RAV31856.1"/>
    <property type="molecule type" value="Genomic_DNA"/>
</dbReference>
<organism evidence="8 9">
    <name type="scientific">Corynebacterium heidelbergense</name>
    <dbReference type="NCBI Taxonomy" id="2055947"/>
    <lineage>
        <taxon>Bacteria</taxon>
        <taxon>Bacillati</taxon>
        <taxon>Actinomycetota</taxon>
        <taxon>Actinomycetes</taxon>
        <taxon>Mycobacteriales</taxon>
        <taxon>Corynebacteriaceae</taxon>
        <taxon>Corynebacterium</taxon>
    </lineage>
</organism>
<dbReference type="GO" id="GO:0030091">
    <property type="term" value="P:protein repair"/>
    <property type="evidence" value="ECO:0007669"/>
    <property type="project" value="InterPro"/>
</dbReference>
<dbReference type="GO" id="GO:0006979">
    <property type="term" value="P:response to oxidative stress"/>
    <property type="evidence" value="ECO:0007669"/>
    <property type="project" value="InterPro"/>
</dbReference>
<reference evidence="8 9" key="1">
    <citation type="journal article" date="2018" name="Syst. Appl. Microbiol.">
        <title>Corynebacterium heidelbergense sp. nov., isolated from the preen glands of Egyptian geese (Alopochen aegyptiacus).</title>
        <authorList>
            <person name="Braun M.S."/>
            <person name="Wang E."/>
            <person name="Zimmermann S."/>
            <person name="Wink M."/>
        </authorList>
    </citation>
    <scope>NUCLEOTIDE SEQUENCE [LARGE SCALE GENOMIC DNA]</scope>
    <source>
        <strain evidence="8 9">647</strain>
    </source>
</reference>
<evidence type="ECO:0000313" key="9">
    <source>
        <dbReference type="Proteomes" id="UP000251577"/>
    </source>
</evidence>
<evidence type="ECO:0000259" key="7">
    <source>
        <dbReference type="PROSITE" id="PS51790"/>
    </source>
</evidence>
<gene>
    <name evidence="8" type="primary">msrB</name>
    <name evidence="8" type="ORF">DLJ54_06155</name>
</gene>
<dbReference type="InterPro" id="IPR002579">
    <property type="entry name" value="Met_Sox_Rdtase_MsrB_dom"/>
</dbReference>
<comment type="cofactor">
    <cofactor evidence="1">
        <name>Zn(2+)</name>
        <dbReference type="ChEBI" id="CHEBI:29105"/>
    </cofactor>
</comment>
<dbReference type="AlphaFoldDB" id="A0A364V5H4"/>
<feature type="domain" description="MsrB" evidence="7">
    <location>
        <begin position="9"/>
        <end position="133"/>
    </location>
</feature>
<dbReference type="PANTHER" id="PTHR10173">
    <property type="entry name" value="METHIONINE SULFOXIDE REDUCTASE"/>
    <property type="match status" value="1"/>
</dbReference>
<keyword evidence="4" id="KW-0862">Zinc</keyword>
<accession>A0A364V5H4</accession>
<dbReference type="FunFam" id="2.170.150.20:FF:000009">
    <property type="entry name" value="Peptide-methionine (R)-S-oxide reductase"/>
    <property type="match status" value="1"/>
</dbReference>